<accession>X1B998</accession>
<sequence>MISIPGIEKNRFIKVFYINPGLQVLAWIAVRDEEIYAQIIDYSDAYPKGKSDSLVEVNYAQLKSGKITIQGKEVPTASLSSYARARKIAGILKEWIKKGEFFLTEPVELLPSVDSGVKFKTLRERKIKRTRSLQWPSEG</sequence>
<protein>
    <recommendedName>
        <fullName evidence="1">Homocysteine biosynthesis enzyme sulfur-incorporation domain-containing protein</fullName>
    </recommendedName>
</protein>
<proteinExistence type="predicted"/>
<evidence type="ECO:0000259" key="1">
    <source>
        <dbReference type="Pfam" id="PF01837"/>
    </source>
</evidence>
<comment type="caution">
    <text evidence="2">The sequence shown here is derived from an EMBL/GenBank/DDBJ whole genome shotgun (WGS) entry which is preliminary data.</text>
</comment>
<dbReference type="EMBL" id="BART01009552">
    <property type="protein sequence ID" value="GAG77867.1"/>
    <property type="molecule type" value="Genomic_DNA"/>
</dbReference>
<dbReference type="Pfam" id="PF01837">
    <property type="entry name" value="HcyBio"/>
    <property type="match status" value="1"/>
</dbReference>
<reference evidence="2" key="1">
    <citation type="journal article" date="2014" name="Front. Microbiol.">
        <title>High frequency of phylogenetically diverse reductive dehalogenase-homologous genes in deep subseafloor sedimentary metagenomes.</title>
        <authorList>
            <person name="Kawai M."/>
            <person name="Futagami T."/>
            <person name="Toyoda A."/>
            <person name="Takaki Y."/>
            <person name="Nishi S."/>
            <person name="Hori S."/>
            <person name="Arai W."/>
            <person name="Tsubouchi T."/>
            <person name="Morono Y."/>
            <person name="Uchiyama I."/>
            <person name="Ito T."/>
            <person name="Fujiyama A."/>
            <person name="Inagaki F."/>
            <person name="Takami H."/>
        </authorList>
    </citation>
    <scope>NUCLEOTIDE SEQUENCE</scope>
    <source>
        <strain evidence="2">Expedition CK06-06</strain>
    </source>
</reference>
<feature type="domain" description="Homocysteine biosynthesis enzyme sulfur-incorporation" evidence="1">
    <location>
        <begin position="23"/>
        <end position="103"/>
    </location>
</feature>
<organism evidence="2">
    <name type="scientific">marine sediment metagenome</name>
    <dbReference type="NCBI Taxonomy" id="412755"/>
    <lineage>
        <taxon>unclassified sequences</taxon>
        <taxon>metagenomes</taxon>
        <taxon>ecological metagenomes</taxon>
    </lineage>
</organism>
<name>X1B998_9ZZZZ</name>
<gene>
    <name evidence="2" type="ORF">S01H4_21129</name>
</gene>
<evidence type="ECO:0000313" key="2">
    <source>
        <dbReference type="EMBL" id="GAG77867.1"/>
    </source>
</evidence>
<dbReference type="InterPro" id="IPR002708">
    <property type="entry name" value="HcyBio"/>
</dbReference>
<dbReference type="AlphaFoldDB" id="X1B998"/>